<evidence type="ECO:0000259" key="1">
    <source>
        <dbReference type="Pfam" id="PF07969"/>
    </source>
</evidence>
<dbReference type="Gene3D" id="3.20.20.140">
    <property type="entry name" value="Metal-dependent hydrolases"/>
    <property type="match status" value="1"/>
</dbReference>
<proteinExistence type="predicted"/>
<dbReference type="InterPro" id="IPR013108">
    <property type="entry name" value="Amidohydro_3"/>
</dbReference>
<evidence type="ECO:0000313" key="3">
    <source>
        <dbReference type="Proteomes" id="UP001501490"/>
    </source>
</evidence>
<dbReference type="PANTHER" id="PTHR22642">
    <property type="entry name" value="IMIDAZOLONEPROPIONASE"/>
    <property type="match status" value="1"/>
</dbReference>
<dbReference type="RefSeq" id="WP_344804734.1">
    <property type="nucleotide sequence ID" value="NZ_BAABAB010000016.1"/>
</dbReference>
<comment type="caution">
    <text evidence="2">The sequence shown here is derived from an EMBL/GenBank/DDBJ whole genome shotgun (WGS) entry which is preliminary data.</text>
</comment>
<organism evidence="2 3">
    <name type="scientific">Microlunatus ginsengisoli</name>
    <dbReference type="NCBI Taxonomy" id="363863"/>
    <lineage>
        <taxon>Bacteria</taxon>
        <taxon>Bacillati</taxon>
        <taxon>Actinomycetota</taxon>
        <taxon>Actinomycetes</taxon>
        <taxon>Propionibacteriales</taxon>
        <taxon>Propionibacteriaceae</taxon>
        <taxon>Microlunatus</taxon>
    </lineage>
</organism>
<dbReference type="InterPro" id="IPR033932">
    <property type="entry name" value="YtcJ-like"/>
</dbReference>
<dbReference type="SUPFAM" id="SSF51556">
    <property type="entry name" value="Metallo-dependent hydrolases"/>
    <property type="match status" value="1"/>
</dbReference>
<gene>
    <name evidence="2" type="ORF">GCM10022236_23990</name>
</gene>
<dbReference type="CDD" id="cd01300">
    <property type="entry name" value="YtcJ_like"/>
    <property type="match status" value="1"/>
</dbReference>
<dbReference type="Gene3D" id="3.10.310.70">
    <property type="match status" value="1"/>
</dbReference>
<protein>
    <submittedName>
        <fullName evidence="2">Amidohydrolase</fullName>
    </submittedName>
</protein>
<dbReference type="Proteomes" id="UP001501490">
    <property type="component" value="Unassembled WGS sequence"/>
</dbReference>
<accession>A0ABP6ZWM2</accession>
<dbReference type="InterPro" id="IPR032466">
    <property type="entry name" value="Metal_Hydrolase"/>
</dbReference>
<dbReference type="SUPFAM" id="SSF51338">
    <property type="entry name" value="Composite domain of metallo-dependent hydrolases"/>
    <property type="match status" value="1"/>
</dbReference>
<evidence type="ECO:0000313" key="2">
    <source>
        <dbReference type="EMBL" id="GAA3620965.1"/>
    </source>
</evidence>
<reference evidence="3" key="1">
    <citation type="journal article" date="2019" name="Int. J. Syst. Evol. Microbiol.">
        <title>The Global Catalogue of Microorganisms (GCM) 10K type strain sequencing project: providing services to taxonomists for standard genome sequencing and annotation.</title>
        <authorList>
            <consortium name="The Broad Institute Genomics Platform"/>
            <consortium name="The Broad Institute Genome Sequencing Center for Infectious Disease"/>
            <person name="Wu L."/>
            <person name="Ma J."/>
        </authorList>
    </citation>
    <scope>NUCLEOTIDE SEQUENCE [LARGE SCALE GENOMIC DNA]</scope>
    <source>
        <strain evidence="3">JCM 16929</strain>
    </source>
</reference>
<dbReference type="Gene3D" id="2.30.40.10">
    <property type="entry name" value="Urease, subunit C, domain 1"/>
    <property type="match status" value="1"/>
</dbReference>
<dbReference type="InterPro" id="IPR011059">
    <property type="entry name" value="Metal-dep_hydrolase_composite"/>
</dbReference>
<name>A0ABP6ZWM2_9ACTN</name>
<feature type="domain" description="Amidohydrolase 3" evidence="1">
    <location>
        <begin position="48"/>
        <end position="536"/>
    </location>
</feature>
<dbReference type="PANTHER" id="PTHR22642:SF2">
    <property type="entry name" value="PROTEIN LONG AFTER FAR-RED 3"/>
    <property type="match status" value="1"/>
</dbReference>
<dbReference type="EMBL" id="BAABAB010000016">
    <property type="protein sequence ID" value="GAA3620965.1"/>
    <property type="molecule type" value="Genomic_DNA"/>
</dbReference>
<sequence>MLEADLLLRHARILTLDGAVAGDDRGEVSALTVLGDRVVAHEEVPARRVLDLDGAVVVPGFNDAHQHMAGFGLSLTEVDCRVSSLDELYEAVSAAAAQRPSDAWVIGSGYDDNKTGAHPTREGLDRAAGGRRTWITHTSGHMCVVSSAVLDDLGLSEHPVDVPGGLVVVDPTGRPTGLLQETAQSLLNPLVLPVPVDDLVTAVERAGRHYLREGITSVTEAGIGGGWIGKSPVELAAYQRAYADGRLPVRVELMIASDVLHRTGEDELRTGLDLGLRTGFGDDWLRIGSVKVFSDGSLIGHTAAMTADFADTPGQRGYLQAGADELRGTIIDAHRGGWRVATHAIGDAAIDLVLDAYAEAQATIPWTGPGPVPRHRIEHFGVARPDQVARCAELGVIPVPQGRFVNEIGDGMRRALGPERTGWAYRQRSLLAAGLVLPGSSDRPVVQGPPLLGIHDLVNQRTASGAPFNPDEALTGLEALRAYTVGSAYASGLEDRKGTLGLGKLADLTVLADSPADCEPSRIAEIEVLATMVGGEFGWQR</sequence>
<keyword evidence="3" id="KW-1185">Reference proteome</keyword>
<dbReference type="Pfam" id="PF07969">
    <property type="entry name" value="Amidohydro_3"/>
    <property type="match status" value="1"/>
</dbReference>